<keyword evidence="3" id="KW-1185">Reference proteome</keyword>
<evidence type="ECO:0000313" key="2">
    <source>
        <dbReference type="EMBL" id="KNX41299.1"/>
    </source>
</evidence>
<organism evidence="2 3">
    <name type="scientific">Roseovarius tolerans</name>
    <dbReference type="NCBI Taxonomy" id="74031"/>
    <lineage>
        <taxon>Bacteria</taxon>
        <taxon>Pseudomonadati</taxon>
        <taxon>Pseudomonadota</taxon>
        <taxon>Alphaproteobacteria</taxon>
        <taxon>Rhodobacterales</taxon>
        <taxon>Roseobacteraceae</taxon>
        <taxon>Roseovarius</taxon>
    </lineage>
</organism>
<evidence type="ECO:0000313" key="3">
    <source>
        <dbReference type="Proteomes" id="UP000037046"/>
    </source>
</evidence>
<dbReference type="SUPFAM" id="SSF51126">
    <property type="entry name" value="Pectin lyase-like"/>
    <property type="match status" value="1"/>
</dbReference>
<dbReference type="Pfam" id="PF12708">
    <property type="entry name" value="Pect-lyase_RHGA_epim"/>
    <property type="match status" value="1"/>
</dbReference>
<accession>A0A0L6CU45</accession>
<comment type="caution">
    <text evidence="2">The sequence shown here is derived from an EMBL/GenBank/DDBJ whole genome shotgun (WGS) entry which is preliminary data.</text>
</comment>
<name>A0A0L6CU45_9RHOB</name>
<dbReference type="GO" id="GO:0016829">
    <property type="term" value="F:lyase activity"/>
    <property type="evidence" value="ECO:0007669"/>
    <property type="project" value="UniProtKB-KW"/>
</dbReference>
<keyword evidence="2" id="KW-0456">Lyase</keyword>
<protein>
    <submittedName>
        <fullName evidence="2">Pectate lyase superfamily protein</fullName>
    </submittedName>
</protein>
<evidence type="ECO:0000259" key="1">
    <source>
        <dbReference type="Pfam" id="PF12708"/>
    </source>
</evidence>
<dbReference type="InterPro" id="IPR024535">
    <property type="entry name" value="RHGA/B-epi-like_pectate_lyase"/>
</dbReference>
<dbReference type="AlphaFoldDB" id="A0A0L6CU45"/>
<sequence length="763" mass="82086">MNKAITQGIVFMPRPFAVGLDQWSSGDGRPGSDTYENAPNAAFVPADQDFGGALELQKIEAVQRLRFMGETPILPGCYLQVRARVKAIAGNLPNVRIAAFAGDAGGSALAGVAVEAAQVTLTTYGEVVEVRAIVGIGQRAGVDMVWGPQAVFGHFGIDLTGPSGGVVRIDDIEIEDVSRFFLRDVIATVDVRDYGAIGDGVTDDYAAFEAADTAAGGREIIVPAGTYFLGASTTIQSRIRFEGTLTMPDAAILSLTKNYDLPAYIDAFGDSELAFKKAYQALLNNAGHVTLDLAGRKIALREPIDMAAAVGNRSTFNQRHVIQNGQFSVFPTPAWETDIVASQASYDPEANNKRLSNVVDVANVAVGSLVEGNGVGREVYVTSRNIAAGRLTLSQPLFDAAGTQVFTFRRFKYILDFSGFQDVSRMVFSEVDFQCSGDCSAVLLPPSGSANHFRDCFITRPKDRGITSHGEGDQGMMIDRCQFLSNESPLLVTERASIGFNANANDLKIRDNRATFFRHFAVMAGSSSLITDNHVFQGDSASNGVRSAGFVLTRTNNRGMISGNYIDNCFLEWANEHDSAPDFSGEFSFSALSVTGNVFLASDMAPWFTFITVKPHGPGHFLNGMTVTGNTFRAIGSIDRVETVDTSFADLDFDRVRGITFAENTFHNIDVQAESPLVMAHEEASASAVWVIEPAPRLPFGAWAQTVESVLADGPLRSGGGAVTHVVPYFEASQGPANDRVNLRWPTPVSGRVILRVRIDDAL</sequence>
<dbReference type="InterPro" id="IPR012334">
    <property type="entry name" value="Pectin_lyas_fold"/>
</dbReference>
<gene>
    <name evidence="2" type="ORF">ROTO_21630</name>
</gene>
<dbReference type="RefSeq" id="WP_050663048.1">
    <property type="nucleotide sequence ID" value="NZ_CP118494.1"/>
</dbReference>
<dbReference type="PATRIC" id="fig|74031.6.peg.2206"/>
<reference evidence="3" key="1">
    <citation type="submission" date="2015-07" db="EMBL/GenBank/DDBJ databases">
        <title>Draft Genome Sequence of Roseovarius tolerans EL-164, a producer of N-Acylated Alanine Methyl Esters (NAMEs).</title>
        <authorList>
            <person name="Voget S."/>
            <person name="Bruns H."/>
            <person name="Wagner-Doebler I."/>
            <person name="Schulz S."/>
            <person name="Daniel R."/>
        </authorList>
    </citation>
    <scope>NUCLEOTIDE SEQUENCE [LARGE SCALE GENOMIC DNA]</scope>
    <source>
        <strain evidence="3">EL-164</strain>
    </source>
</reference>
<dbReference type="Proteomes" id="UP000037046">
    <property type="component" value="Unassembled WGS sequence"/>
</dbReference>
<dbReference type="EMBL" id="LGVV01000027">
    <property type="protein sequence ID" value="KNX41299.1"/>
    <property type="molecule type" value="Genomic_DNA"/>
</dbReference>
<feature type="domain" description="Rhamnogalacturonase A/B/Epimerase-like pectate lyase" evidence="1">
    <location>
        <begin position="189"/>
        <end position="244"/>
    </location>
</feature>
<dbReference type="OrthoDB" id="7749009at2"/>
<dbReference type="STRING" id="74031.SAMN04488077_105220"/>
<dbReference type="InterPro" id="IPR011050">
    <property type="entry name" value="Pectin_lyase_fold/virulence"/>
</dbReference>
<dbReference type="Gene3D" id="2.160.20.10">
    <property type="entry name" value="Single-stranded right-handed beta-helix, Pectin lyase-like"/>
    <property type="match status" value="2"/>
</dbReference>
<proteinExistence type="predicted"/>